<evidence type="ECO:0000313" key="10">
    <source>
        <dbReference type="Proteomes" id="UP000091857"/>
    </source>
</evidence>
<dbReference type="Gene3D" id="1.10.8.430">
    <property type="entry name" value="Helical domain of apoptotic protease-activating factors"/>
    <property type="match status" value="1"/>
</dbReference>
<dbReference type="InterPro" id="IPR036390">
    <property type="entry name" value="WH_DNA-bd_sf"/>
</dbReference>
<evidence type="ECO:0000313" key="9">
    <source>
        <dbReference type="EMBL" id="OAY23846.1"/>
    </source>
</evidence>
<dbReference type="InterPro" id="IPR027417">
    <property type="entry name" value="P-loop_NTPase"/>
</dbReference>
<dbReference type="EMBL" id="CM004404">
    <property type="protein sequence ID" value="OAY23846.1"/>
    <property type="molecule type" value="Genomic_DNA"/>
</dbReference>
<evidence type="ECO:0000259" key="8">
    <source>
        <dbReference type="PROSITE" id="PS50104"/>
    </source>
</evidence>
<keyword evidence="2" id="KW-0433">Leucine-rich repeat</keyword>
<keyword evidence="4" id="KW-0378">Hydrolase</keyword>
<dbReference type="GO" id="GO:0006952">
    <property type="term" value="P:defense response"/>
    <property type="evidence" value="ECO:0007669"/>
    <property type="project" value="UniProtKB-KW"/>
</dbReference>
<feature type="domain" description="TIR" evidence="8">
    <location>
        <begin position="12"/>
        <end position="178"/>
    </location>
</feature>
<sequence length="923" mass="104274">MVSSSALAFSSISYDVFLSFRGIDTRPNFTSHLHAALCRKHITTFIDDNLERGVSISPTLLKAIEESKISVVIFSENYASSRWCLDELVKIINCKKTMGRTVLPIFYHVDPSDVRKQTGKFGEAFEKVKEKVDHSLDIVGNWSTALIDAANLSGWDSCNYRSESKLIDKVVNQITKKLYPVSFSACDDLVGIDAHINLIESLLCIEKADVRFIGIWGMPGIGKTTIAEALFSRISDQFDACYFQSSIRENAEKHELLHLRKNIFSKLVGDEDLSIQMLHVLPTIVLDTLRRKKVFIILDDVSDSEHLEALAGDHGWFGSGSRVLVTSRDKKVLLGGVDQIYKVEGLNYWDALQLLSVKAFKQEHPPKELIQLAKMVVNYAKGVPLALKVLGSHLYKRSPEEWESVVKNLKKFPHSKIQKILQISYETLEQTEKAIFLDVACFFKGYDKDWVEDLLDGCDLSPSLGIIRLVEKCLIIIVNNKLEMHDLIQEMGQHIARHTGSRLWNFTEICDILTTKKVNKAVEGIFLDMSKLGKTRLNPANFSRMPNLRLLKCFRSSNKVSSFMLKKNHLQHLPNKLSLLHWEEYPCRSMPPYFFMENLVLLNLEDSKVERLWNGDKCPKKLKSLCLSGCKKLTKLPNLSSATNLEQMDLKGCMSLLEIPSSIQFLYKLACLNLCGCKKLRSLPSLLQLKNLKSLDLSYCINLKIISEIPSCIEELTLIECGMEEWSASIQSLDNLKNLPLGMCKNLRTLPSSFHLNCKIRELDCFRCSNLNKFPNVTGNLKKIVLEETAIEDLPSTVGGLSSLIELQLGNCNRLQSLPDSICELKCLERLLLWGCSKLGRLPPLYGLWSLTDLYLDDSAVSEIPGDIVSLSSLRLLSLNNCTRLRFLPELPERARVLQAFNCTSLKTAKLPLSFALVQNPNE</sequence>
<dbReference type="FunFam" id="1.10.8.430:FF:000002">
    <property type="entry name" value="Disease resistance protein (TIR-NBS-LRR class)"/>
    <property type="match status" value="1"/>
</dbReference>
<dbReference type="Pfam" id="PF01582">
    <property type="entry name" value="TIR"/>
    <property type="match status" value="1"/>
</dbReference>
<keyword evidence="6" id="KW-0520">NAD</keyword>
<proteinExistence type="predicted"/>
<dbReference type="GO" id="GO:0061809">
    <property type="term" value="F:NAD+ nucleosidase activity, cyclic ADP-ribose generating"/>
    <property type="evidence" value="ECO:0007669"/>
    <property type="project" value="UniProtKB-EC"/>
</dbReference>
<dbReference type="InterPro" id="IPR002182">
    <property type="entry name" value="NB-ARC"/>
</dbReference>
<dbReference type="PROSITE" id="PS50104">
    <property type="entry name" value="TIR"/>
    <property type="match status" value="1"/>
</dbReference>
<dbReference type="SUPFAM" id="SSF52200">
    <property type="entry name" value="Toll/Interleukin receptor TIR domain"/>
    <property type="match status" value="1"/>
</dbReference>
<dbReference type="FunFam" id="3.40.50.10140:FF:000007">
    <property type="entry name" value="Disease resistance protein (TIR-NBS-LRR class)"/>
    <property type="match status" value="1"/>
</dbReference>
<organism evidence="9 10">
    <name type="scientific">Manihot esculenta</name>
    <name type="common">Cassava</name>
    <name type="synonym">Jatropha manihot</name>
    <dbReference type="NCBI Taxonomy" id="3983"/>
    <lineage>
        <taxon>Eukaryota</taxon>
        <taxon>Viridiplantae</taxon>
        <taxon>Streptophyta</taxon>
        <taxon>Embryophyta</taxon>
        <taxon>Tracheophyta</taxon>
        <taxon>Spermatophyta</taxon>
        <taxon>Magnoliopsida</taxon>
        <taxon>eudicotyledons</taxon>
        <taxon>Gunneridae</taxon>
        <taxon>Pentapetalae</taxon>
        <taxon>rosids</taxon>
        <taxon>fabids</taxon>
        <taxon>Malpighiales</taxon>
        <taxon>Euphorbiaceae</taxon>
        <taxon>Crotonoideae</taxon>
        <taxon>Manihoteae</taxon>
        <taxon>Manihot</taxon>
    </lineage>
</organism>
<dbReference type="InterPro" id="IPR035897">
    <property type="entry name" value="Toll_tir_struct_dom_sf"/>
</dbReference>
<dbReference type="Proteomes" id="UP000091857">
    <property type="component" value="Chromosome 18"/>
</dbReference>
<evidence type="ECO:0000256" key="3">
    <source>
        <dbReference type="ARBA" id="ARBA00022737"/>
    </source>
</evidence>
<keyword evidence="3" id="KW-0677">Repeat</keyword>
<keyword evidence="5" id="KW-0611">Plant defense</keyword>
<dbReference type="SUPFAM" id="SSF52540">
    <property type="entry name" value="P-loop containing nucleoside triphosphate hydrolases"/>
    <property type="match status" value="1"/>
</dbReference>
<dbReference type="InterPro" id="IPR000157">
    <property type="entry name" value="TIR_dom"/>
</dbReference>
<dbReference type="Gene3D" id="3.40.50.10140">
    <property type="entry name" value="Toll/interleukin-1 receptor homology (TIR) domain"/>
    <property type="match status" value="1"/>
</dbReference>
<dbReference type="EC" id="3.2.2.6" evidence="1"/>
<dbReference type="EMBL" id="CM004404">
    <property type="protein sequence ID" value="OAY23845.1"/>
    <property type="molecule type" value="Genomic_DNA"/>
</dbReference>
<dbReference type="InterPro" id="IPR058192">
    <property type="entry name" value="WHD_ROQ1-like"/>
</dbReference>
<dbReference type="Gramene" id="Manes.18G112240.1.v8.1">
    <property type="protein sequence ID" value="Manes.18G112240.1.v8.1.CDS"/>
    <property type="gene ID" value="Manes.18G112240.v8.1"/>
</dbReference>
<dbReference type="SUPFAM" id="SSF46785">
    <property type="entry name" value="Winged helix' DNA-binding domain"/>
    <property type="match status" value="1"/>
</dbReference>
<gene>
    <name evidence="9" type="ORF">MANES_18G112200</name>
</gene>
<dbReference type="Pfam" id="PF23282">
    <property type="entry name" value="WHD_ROQ1"/>
    <property type="match status" value="1"/>
</dbReference>
<dbReference type="PANTHER" id="PTHR11017:SF354">
    <property type="entry name" value="ADP-RIBOSYL CYCLASE_CYCLIC ADP-RIBOSE HYDROLASE"/>
    <property type="match status" value="1"/>
</dbReference>
<dbReference type="GO" id="GO:0043531">
    <property type="term" value="F:ADP binding"/>
    <property type="evidence" value="ECO:0007669"/>
    <property type="project" value="InterPro"/>
</dbReference>
<keyword evidence="10" id="KW-1185">Reference proteome</keyword>
<evidence type="ECO:0000256" key="1">
    <source>
        <dbReference type="ARBA" id="ARBA00011982"/>
    </source>
</evidence>
<evidence type="ECO:0000256" key="2">
    <source>
        <dbReference type="ARBA" id="ARBA00022614"/>
    </source>
</evidence>
<dbReference type="Pfam" id="PF00931">
    <property type="entry name" value="NB-ARC"/>
    <property type="match status" value="1"/>
</dbReference>
<dbReference type="SUPFAM" id="SSF52047">
    <property type="entry name" value="RNI-like"/>
    <property type="match status" value="1"/>
</dbReference>
<dbReference type="AlphaFoldDB" id="A0A251IS04"/>
<protein>
    <recommendedName>
        <fullName evidence="1">ADP-ribosyl cyclase/cyclic ADP-ribose hydrolase</fullName>
        <ecNumber evidence="1">3.2.2.6</ecNumber>
    </recommendedName>
</protein>
<reference evidence="9 10" key="1">
    <citation type="submission" date="2016-02" db="EMBL/GenBank/DDBJ databases">
        <title>WGS assembly of Manihot esculenta.</title>
        <authorList>
            <person name="Bredeson J.V."/>
            <person name="Prochnik S.E."/>
            <person name="Lyons J.B."/>
            <person name="Schmutz J."/>
            <person name="Grimwood J."/>
            <person name="Vrebalov J."/>
            <person name="Bart R.S."/>
            <person name="Amuge T."/>
            <person name="Ferguson M.E."/>
            <person name="Green R."/>
            <person name="Putnam N."/>
            <person name="Stites J."/>
            <person name="Rounsley S."/>
            <person name="Rokhsar D.S."/>
        </authorList>
    </citation>
    <scope>NUCLEOTIDE SEQUENCE [LARGE SCALE GENOMIC DNA]</scope>
    <source>
        <strain evidence="10">cv. AM560-2</strain>
        <tissue evidence="9">Leaf</tissue>
    </source>
</reference>
<evidence type="ECO:0000256" key="5">
    <source>
        <dbReference type="ARBA" id="ARBA00022821"/>
    </source>
</evidence>
<dbReference type="PRINTS" id="PR00364">
    <property type="entry name" value="DISEASERSIST"/>
</dbReference>
<comment type="catalytic activity">
    <reaction evidence="7">
        <text>NAD(+) + H2O = ADP-D-ribose + nicotinamide + H(+)</text>
        <dbReference type="Rhea" id="RHEA:16301"/>
        <dbReference type="ChEBI" id="CHEBI:15377"/>
        <dbReference type="ChEBI" id="CHEBI:15378"/>
        <dbReference type="ChEBI" id="CHEBI:17154"/>
        <dbReference type="ChEBI" id="CHEBI:57540"/>
        <dbReference type="ChEBI" id="CHEBI:57967"/>
        <dbReference type="EC" id="3.2.2.6"/>
    </reaction>
    <physiologicalReaction direction="left-to-right" evidence="7">
        <dbReference type="Rhea" id="RHEA:16302"/>
    </physiologicalReaction>
</comment>
<evidence type="ECO:0000256" key="7">
    <source>
        <dbReference type="ARBA" id="ARBA00047304"/>
    </source>
</evidence>
<name>A0A251IS04_MANES</name>
<dbReference type="OrthoDB" id="850331at2759"/>
<evidence type="ECO:0000256" key="6">
    <source>
        <dbReference type="ARBA" id="ARBA00023027"/>
    </source>
</evidence>
<dbReference type="PANTHER" id="PTHR11017">
    <property type="entry name" value="LEUCINE-RICH REPEAT-CONTAINING PROTEIN"/>
    <property type="match status" value="1"/>
</dbReference>
<dbReference type="Gene3D" id="3.40.50.300">
    <property type="entry name" value="P-loop containing nucleotide triphosphate hydrolases"/>
    <property type="match status" value="1"/>
</dbReference>
<dbReference type="InterPro" id="IPR044974">
    <property type="entry name" value="Disease_R_plants"/>
</dbReference>
<accession>A0A251IS04</accession>
<dbReference type="InterPro" id="IPR042197">
    <property type="entry name" value="Apaf_helical"/>
</dbReference>
<evidence type="ECO:0000256" key="4">
    <source>
        <dbReference type="ARBA" id="ARBA00022801"/>
    </source>
</evidence>
<dbReference type="GO" id="GO:0007165">
    <property type="term" value="P:signal transduction"/>
    <property type="evidence" value="ECO:0007669"/>
    <property type="project" value="InterPro"/>
</dbReference>
<dbReference type="SMART" id="SM00255">
    <property type="entry name" value="TIR"/>
    <property type="match status" value="1"/>
</dbReference>
<dbReference type="InterPro" id="IPR032675">
    <property type="entry name" value="LRR_dom_sf"/>
</dbReference>
<dbReference type="Gene3D" id="3.80.10.10">
    <property type="entry name" value="Ribonuclease Inhibitor"/>
    <property type="match status" value="2"/>
</dbReference>